<dbReference type="SUPFAM" id="SSF54427">
    <property type="entry name" value="NTF2-like"/>
    <property type="match status" value="1"/>
</dbReference>
<dbReference type="Proteomes" id="UP000238882">
    <property type="component" value="Unassembled WGS sequence"/>
</dbReference>
<evidence type="ECO:0000313" key="2">
    <source>
        <dbReference type="EMBL" id="PQJ79884.1"/>
    </source>
</evidence>
<dbReference type="InterPro" id="IPR032710">
    <property type="entry name" value="NTF2-like_dom_sf"/>
</dbReference>
<dbReference type="PROSITE" id="PS51257">
    <property type="entry name" value="PROKAR_LIPOPROTEIN"/>
    <property type="match status" value="1"/>
</dbReference>
<dbReference type="RefSeq" id="WP_105016482.1">
    <property type="nucleotide sequence ID" value="NZ_MSCN01000001.1"/>
</dbReference>
<dbReference type="InterPro" id="IPR037401">
    <property type="entry name" value="SnoaL-like"/>
</dbReference>
<organism evidence="2 3">
    <name type="scientific">Polaribacter porphyrae</name>
    <dbReference type="NCBI Taxonomy" id="1137780"/>
    <lineage>
        <taxon>Bacteria</taxon>
        <taxon>Pseudomonadati</taxon>
        <taxon>Bacteroidota</taxon>
        <taxon>Flavobacteriia</taxon>
        <taxon>Flavobacteriales</taxon>
        <taxon>Flavobacteriaceae</taxon>
    </lineage>
</organism>
<keyword evidence="3" id="KW-1185">Reference proteome</keyword>
<dbReference type="AlphaFoldDB" id="A0A2S7WQM8"/>
<feature type="domain" description="SnoaL-like" evidence="1">
    <location>
        <begin position="35"/>
        <end position="147"/>
    </location>
</feature>
<comment type="caution">
    <text evidence="2">The sequence shown here is derived from an EMBL/GenBank/DDBJ whole genome shotgun (WGS) entry which is preliminary data.</text>
</comment>
<protein>
    <recommendedName>
        <fullName evidence="1">SnoaL-like domain-containing protein</fullName>
    </recommendedName>
</protein>
<evidence type="ECO:0000313" key="3">
    <source>
        <dbReference type="Proteomes" id="UP000238882"/>
    </source>
</evidence>
<reference evidence="2 3" key="1">
    <citation type="submission" date="2016-12" db="EMBL/GenBank/DDBJ databases">
        <title>Trade-off between light-utilization and light-protection in marine flavobacteria.</title>
        <authorList>
            <person name="Kumagai Y."/>
            <person name="Yoshizawa S."/>
            <person name="Kogure K."/>
            <person name="Iwasaki W."/>
        </authorList>
    </citation>
    <scope>NUCLEOTIDE SEQUENCE [LARGE SCALE GENOMIC DNA]</scope>
    <source>
        <strain evidence="2 3">NBRC 108759</strain>
    </source>
</reference>
<name>A0A2S7WQM8_9FLAO</name>
<dbReference type="OrthoDB" id="271716at2"/>
<dbReference type="Pfam" id="PF13474">
    <property type="entry name" value="SnoaL_3"/>
    <property type="match status" value="1"/>
</dbReference>
<accession>A0A2S7WQM8</accession>
<proteinExistence type="predicted"/>
<sequence>MRNFLIFFLFLFVIISCNTREVISIEKQETIKQNVNSFMDDWHLAATEANYGDYFGKMDSISVFIGTDATENWTKKAFSNFSKPYFDKGKAWDFKVLERNIYVNNLGNFVWFDELLTTWMGTCRGSGVLQKNDNTWKIKHYVLSVSIPNDDIKMVIKAKRKSDSIFLKNFYN</sequence>
<evidence type="ECO:0000259" key="1">
    <source>
        <dbReference type="Pfam" id="PF13474"/>
    </source>
</evidence>
<dbReference type="EMBL" id="MSCN01000001">
    <property type="protein sequence ID" value="PQJ79884.1"/>
    <property type="molecule type" value="Genomic_DNA"/>
</dbReference>
<gene>
    <name evidence="2" type="ORF">BTO18_12180</name>
</gene>